<comment type="caution">
    <text evidence="3">The sequence shown here is derived from an EMBL/GenBank/DDBJ whole genome shotgun (WGS) entry which is preliminary data.</text>
</comment>
<reference evidence="3 4" key="1">
    <citation type="journal article" date="2021" name="Elife">
        <title>Chloroplast acquisition without the gene transfer in kleptoplastic sea slugs, Plakobranchus ocellatus.</title>
        <authorList>
            <person name="Maeda T."/>
            <person name="Takahashi S."/>
            <person name="Yoshida T."/>
            <person name="Shimamura S."/>
            <person name="Takaki Y."/>
            <person name="Nagai Y."/>
            <person name="Toyoda A."/>
            <person name="Suzuki Y."/>
            <person name="Arimoto A."/>
            <person name="Ishii H."/>
            <person name="Satoh N."/>
            <person name="Nishiyama T."/>
            <person name="Hasebe M."/>
            <person name="Maruyama T."/>
            <person name="Minagawa J."/>
            <person name="Obokata J."/>
            <person name="Shigenobu S."/>
        </authorList>
    </citation>
    <scope>NUCLEOTIDE SEQUENCE [LARGE SCALE GENOMIC DNA]</scope>
</reference>
<feature type="transmembrane region" description="Helical" evidence="2">
    <location>
        <begin position="174"/>
        <end position="201"/>
    </location>
</feature>
<keyword evidence="2" id="KW-1133">Transmembrane helix</keyword>
<evidence type="ECO:0000313" key="3">
    <source>
        <dbReference type="EMBL" id="GFR96537.1"/>
    </source>
</evidence>
<dbReference type="AlphaFoldDB" id="A0AAV4HEG4"/>
<organism evidence="3 4">
    <name type="scientific">Elysia marginata</name>
    <dbReference type="NCBI Taxonomy" id="1093978"/>
    <lineage>
        <taxon>Eukaryota</taxon>
        <taxon>Metazoa</taxon>
        <taxon>Spiralia</taxon>
        <taxon>Lophotrochozoa</taxon>
        <taxon>Mollusca</taxon>
        <taxon>Gastropoda</taxon>
        <taxon>Heterobranchia</taxon>
        <taxon>Euthyneura</taxon>
        <taxon>Panpulmonata</taxon>
        <taxon>Sacoglossa</taxon>
        <taxon>Placobranchoidea</taxon>
        <taxon>Plakobranchidae</taxon>
        <taxon>Elysia</taxon>
    </lineage>
</organism>
<dbReference type="EMBL" id="BMAT01005587">
    <property type="protein sequence ID" value="GFR96537.1"/>
    <property type="molecule type" value="Genomic_DNA"/>
</dbReference>
<feature type="compositionally biased region" description="Basic and acidic residues" evidence="1">
    <location>
        <begin position="234"/>
        <end position="244"/>
    </location>
</feature>
<gene>
    <name evidence="3" type="ORF">ElyMa_002723300</name>
</gene>
<evidence type="ECO:0000313" key="4">
    <source>
        <dbReference type="Proteomes" id="UP000762676"/>
    </source>
</evidence>
<protein>
    <recommendedName>
        <fullName evidence="5">Ig-like domain-containing protein</fullName>
    </recommendedName>
</protein>
<keyword evidence="4" id="KW-1185">Reference proteome</keyword>
<evidence type="ECO:0000256" key="1">
    <source>
        <dbReference type="SAM" id="MobiDB-lite"/>
    </source>
</evidence>
<evidence type="ECO:0008006" key="5">
    <source>
        <dbReference type="Google" id="ProtNLM"/>
    </source>
</evidence>
<keyword evidence="2" id="KW-0472">Membrane</keyword>
<dbReference type="Proteomes" id="UP000762676">
    <property type="component" value="Unassembled WGS sequence"/>
</dbReference>
<feature type="region of interest" description="Disordered" evidence="1">
    <location>
        <begin position="210"/>
        <end position="287"/>
    </location>
</feature>
<evidence type="ECO:0000256" key="2">
    <source>
        <dbReference type="SAM" id="Phobius"/>
    </source>
</evidence>
<accession>A0AAV4HEG4</accession>
<name>A0AAV4HEG4_9GAST</name>
<sequence>MITKTPYYRHTETDESPVYYRSQCSVSVSVEELGEGTHSFQGYIYPDVTGGENLGNATLPNTTVELSMPQASHSCSPDPIDGIFSENGTRCNCSLTSDGYPSGLALWYQDDEIQTLDSDGLLVLTKENNSGQVYTCETVSVLGRKVGSTLNANFAVKLAVRAASPTTAPQRDNFVYWVVLAVVCGTMAALCIATGLAVFLVNRGLNQLNEDTGHLGEPSIPTDRYMSSIPMETTGDKSSVDVKPEGNQYDALPGAAFSTFKPAQTPDGSDKLEDSSPQEAGDNETRC</sequence>
<proteinExistence type="predicted"/>
<keyword evidence="2" id="KW-0812">Transmembrane</keyword>